<keyword evidence="2" id="KW-1185">Reference proteome</keyword>
<proteinExistence type="predicted"/>
<dbReference type="InterPro" id="IPR035198">
    <property type="entry name" value="SU10_MCP"/>
</dbReference>
<reference evidence="1 2" key="1">
    <citation type="submission" date="2019-12" db="EMBL/GenBank/DDBJ databases">
        <title>Genomic-based taxomic classification of the family Erythrobacteraceae.</title>
        <authorList>
            <person name="Xu L."/>
        </authorList>
    </citation>
    <scope>NUCLEOTIDE SEQUENCE [LARGE SCALE GENOMIC DNA]</scope>
    <source>
        <strain evidence="1 2">H32</strain>
    </source>
</reference>
<comment type="caution">
    <text evidence="1">The sequence shown here is derived from an EMBL/GenBank/DDBJ whole genome shotgun (WGS) entry which is preliminary data.</text>
</comment>
<name>A0ABW9UV21_9SPHN</name>
<evidence type="ECO:0000313" key="1">
    <source>
        <dbReference type="EMBL" id="MXO67784.1"/>
    </source>
</evidence>
<dbReference type="Proteomes" id="UP000444401">
    <property type="component" value="Unassembled WGS sequence"/>
</dbReference>
<dbReference type="RefSeq" id="WP_160732410.1">
    <property type="nucleotide sequence ID" value="NZ_WTYO01000001.1"/>
</dbReference>
<protein>
    <submittedName>
        <fullName evidence="1">Head protein</fullName>
    </submittedName>
</protein>
<accession>A0ABW9UV21</accession>
<sequence length="325" mass="34432">MAVPTNTIQAVGRVGVREDLSDKIYELFPDDCPFQRSIGREDAKQVYHEWQTDALAAANAENKTLQGDDLANEARPNTVRQGNYTQIMKKVVGSSTTMEASRTAGRRSELAREVMKAGRELKTDAEKRFCGNYAAVPPASGTEGETAGALGFLVTNNDMGATGTAPTYSGGGTSGYVNAAAGNGTLRDLTETLFADTLADIWAAGGNPTMALMSMSLKRTAARFAGIAPQRHAVTSSAATIVAGAEVYDGDAGRVQLVPSRFTSTRDVLVIDPEYWAVAELDPMKTIDLAQTGLAKRKALYQEVALVCRNEAASGAIRDVQAVAA</sequence>
<gene>
    <name evidence="1" type="ORF">GRI72_02915</name>
</gene>
<organism evidence="1 2">
    <name type="scientific">Pelagerythrobacter marinus</name>
    <dbReference type="NCBI Taxonomy" id="538382"/>
    <lineage>
        <taxon>Bacteria</taxon>
        <taxon>Pseudomonadati</taxon>
        <taxon>Pseudomonadota</taxon>
        <taxon>Alphaproteobacteria</taxon>
        <taxon>Sphingomonadales</taxon>
        <taxon>Erythrobacteraceae</taxon>
        <taxon>Pelagerythrobacter</taxon>
    </lineage>
</organism>
<evidence type="ECO:0000313" key="2">
    <source>
        <dbReference type="Proteomes" id="UP000444401"/>
    </source>
</evidence>
<dbReference type="Pfam" id="PF17236">
    <property type="entry name" value="SU10_MCP"/>
    <property type="match status" value="1"/>
</dbReference>
<dbReference type="EMBL" id="WTYO01000001">
    <property type="protein sequence ID" value="MXO67784.1"/>
    <property type="molecule type" value="Genomic_DNA"/>
</dbReference>